<accession>A0A238JYR7</accession>
<dbReference type="InterPro" id="IPR025877">
    <property type="entry name" value="MobA-like_NTP_Trfase"/>
</dbReference>
<protein>
    <submittedName>
        <fullName evidence="3">Molybdopterin-guanine dinucleotide biosynthesis protein MobA</fullName>
    </submittedName>
</protein>
<evidence type="ECO:0000259" key="2">
    <source>
        <dbReference type="Pfam" id="PF12804"/>
    </source>
</evidence>
<dbReference type="Proteomes" id="UP000207598">
    <property type="component" value="Unassembled WGS sequence"/>
</dbReference>
<sequence length="217" mass="23378">MTQGCATCAIVCAMLDIAILIPAAGASSRMRGRDKLVEEVDGTPLLRRQAQRAMATGAHVAVTLPAHDHPRAAVLAGLPVQVIEVPDADQGMSSSIRRGVGHLPRDIKALLILPADMPEIETADIRRLIDGFSAMPIPMLQQATAEDGTPGHPVLFPRDCFMSLQTLTGDKGARDILRDNAHRVRFVPLPGRRALTDLDTPEAWSAWRETQQACLTG</sequence>
<name>A0A238JYR7_9RHOB</name>
<reference evidence="3 4" key="1">
    <citation type="submission" date="2017-05" db="EMBL/GenBank/DDBJ databases">
        <authorList>
            <person name="Song R."/>
            <person name="Chenine A.L."/>
            <person name="Ruprecht R.M."/>
        </authorList>
    </citation>
    <scope>NUCLEOTIDE SEQUENCE [LARGE SCALE GENOMIC DNA]</scope>
    <source>
        <strain evidence="3 4">CECT 8898</strain>
    </source>
</reference>
<evidence type="ECO:0000313" key="4">
    <source>
        <dbReference type="Proteomes" id="UP000207598"/>
    </source>
</evidence>
<proteinExistence type="predicted"/>
<evidence type="ECO:0000256" key="1">
    <source>
        <dbReference type="ARBA" id="ARBA00022842"/>
    </source>
</evidence>
<dbReference type="Gene3D" id="3.90.550.10">
    <property type="entry name" value="Spore Coat Polysaccharide Biosynthesis Protein SpsA, Chain A"/>
    <property type="match status" value="1"/>
</dbReference>
<gene>
    <name evidence="3" type="ORF">MAA8898_00648</name>
</gene>
<dbReference type="CDD" id="cd04182">
    <property type="entry name" value="GT_2_like_f"/>
    <property type="match status" value="1"/>
</dbReference>
<dbReference type="Pfam" id="PF12804">
    <property type="entry name" value="NTP_transf_3"/>
    <property type="match status" value="1"/>
</dbReference>
<keyword evidence="4" id="KW-1185">Reference proteome</keyword>
<dbReference type="GO" id="GO:0016779">
    <property type="term" value="F:nucleotidyltransferase activity"/>
    <property type="evidence" value="ECO:0007669"/>
    <property type="project" value="UniProtKB-ARBA"/>
</dbReference>
<dbReference type="PANTHER" id="PTHR43777">
    <property type="entry name" value="MOLYBDENUM COFACTOR CYTIDYLYLTRANSFERASE"/>
    <property type="match status" value="1"/>
</dbReference>
<feature type="domain" description="MobA-like NTP transferase" evidence="2">
    <location>
        <begin position="20"/>
        <end position="180"/>
    </location>
</feature>
<dbReference type="SUPFAM" id="SSF53448">
    <property type="entry name" value="Nucleotide-diphospho-sugar transferases"/>
    <property type="match status" value="1"/>
</dbReference>
<dbReference type="AlphaFoldDB" id="A0A238JYR7"/>
<dbReference type="PANTHER" id="PTHR43777:SF1">
    <property type="entry name" value="MOLYBDENUM COFACTOR CYTIDYLYLTRANSFERASE"/>
    <property type="match status" value="1"/>
</dbReference>
<keyword evidence="1" id="KW-0460">Magnesium</keyword>
<organism evidence="3 4">
    <name type="scientific">Maliponia aquimaris</name>
    <dbReference type="NCBI Taxonomy" id="1673631"/>
    <lineage>
        <taxon>Bacteria</taxon>
        <taxon>Pseudomonadati</taxon>
        <taxon>Pseudomonadota</taxon>
        <taxon>Alphaproteobacteria</taxon>
        <taxon>Rhodobacterales</taxon>
        <taxon>Paracoccaceae</taxon>
        <taxon>Maliponia</taxon>
    </lineage>
</organism>
<dbReference type="EMBL" id="FXYF01000002">
    <property type="protein sequence ID" value="SMX35800.1"/>
    <property type="molecule type" value="Genomic_DNA"/>
</dbReference>
<evidence type="ECO:0000313" key="3">
    <source>
        <dbReference type="EMBL" id="SMX35800.1"/>
    </source>
</evidence>
<dbReference type="InterPro" id="IPR029044">
    <property type="entry name" value="Nucleotide-diphossugar_trans"/>
</dbReference>